<feature type="compositionally biased region" description="Acidic residues" evidence="1">
    <location>
        <begin position="375"/>
        <end position="385"/>
    </location>
</feature>
<feature type="domain" description="C2H2-type" evidence="2">
    <location>
        <begin position="269"/>
        <end position="291"/>
    </location>
</feature>
<dbReference type="InterPro" id="IPR013087">
    <property type="entry name" value="Znf_C2H2_type"/>
</dbReference>
<evidence type="ECO:0000313" key="4">
    <source>
        <dbReference type="Proteomes" id="UP001432322"/>
    </source>
</evidence>
<feature type="non-terminal residue" evidence="3">
    <location>
        <position position="576"/>
    </location>
</feature>
<keyword evidence="4" id="KW-1185">Reference proteome</keyword>
<feature type="compositionally biased region" description="Low complexity" evidence="1">
    <location>
        <begin position="102"/>
        <end position="125"/>
    </location>
</feature>
<feature type="domain" description="C2H2-type" evidence="2">
    <location>
        <begin position="213"/>
        <end position="237"/>
    </location>
</feature>
<organism evidence="3 4">
    <name type="scientific">Pristionchus fissidentatus</name>
    <dbReference type="NCBI Taxonomy" id="1538716"/>
    <lineage>
        <taxon>Eukaryota</taxon>
        <taxon>Metazoa</taxon>
        <taxon>Ecdysozoa</taxon>
        <taxon>Nematoda</taxon>
        <taxon>Chromadorea</taxon>
        <taxon>Rhabditida</taxon>
        <taxon>Rhabditina</taxon>
        <taxon>Diplogasteromorpha</taxon>
        <taxon>Diplogasteroidea</taxon>
        <taxon>Neodiplogasteridae</taxon>
        <taxon>Pristionchus</taxon>
    </lineage>
</organism>
<feature type="compositionally biased region" description="Basic and acidic residues" evidence="1">
    <location>
        <begin position="552"/>
        <end position="568"/>
    </location>
</feature>
<dbReference type="SMART" id="SM00355">
    <property type="entry name" value="ZnF_C2H2"/>
    <property type="match status" value="5"/>
</dbReference>
<evidence type="ECO:0000259" key="2">
    <source>
        <dbReference type="SMART" id="SM00355"/>
    </source>
</evidence>
<feature type="region of interest" description="Disordered" evidence="1">
    <location>
        <begin position="90"/>
        <end position="197"/>
    </location>
</feature>
<dbReference type="AlphaFoldDB" id="A0AAV5WTP7"/>
<dbReference type="EMBL" id="BTSY01000006">
    <property type="protein sequence ID" value="GMT34401.1"/>
    <property type="molecule type" value="Genomic_DNA"/>
</dbReference>
<feature type="compositionally biased region" description="Basic and acidic residues" evidence="1">
    <location>
        <begin position="435"/>
        <end position="450"/>
    </location>
</feature>
<reference evidence="3" key="1">
    <citation type="submission" date="2023-10" db="EMBL/GenBank/DDBJ databases">
        <title>Genome assembly of Pristionchus species.</title>
        <authorList>
            <person name="Yoshida K."/>
            <person name="Sommer R.J."/>
        </authorList>
    </citation>
    <scope>NUCLEOTIDE SEQUENCE</scope>
    <source>
        <strain evidence="3">RS5133</strain>
    </source>
</reference>
<protein>
    <recommendedName>
        <fullName evidence="2">C2H2-type domain-containing protein</fullName>
    </recommendedName>
</protein>
<feature type="compositionally biased region" description="Acidic residues" evidence="1">
    <location>
        <begin position="451"/>
        <end position="462"/>
    </location>
</feature>
<comment type="caution">
    <text evidence="3">The sequence shown here is derived from an EMBL/GenBank/DDBJ whole genome shotgun (WGS) entry which is preliminary data.</text>
</comment>
<evidence type="ECO:0000256" key="1">
    <source>
        <dbReference type="SAM" id="MobiDB-lite"/>
    </source>
</evidence>
<accession>A0AAV5WTP7</accession>
<proteinExistence type="predicted"/>
<feature type="domain" description="C2H2-type" evidence="2">
    <location>
        <begin position="5"/>
        <end position="26"/>
    </location>
</feature>
<evidence type="ECO:0000313" key="3">
    <source>
        <dbReference type="EMBL" id="GMT34401.1"/>
    </source>
</evidence>
<feature type="compositionally biased region" description="Polar residues" evidence="1">
    <location>
        <begin position="470"/>
        <end position="484"/>
    </location>
</feature>
<sequence length="576" mass="64801">GNRPVQCLLCPKKLVVRELDEHLHKHFDYYPQKCGSCDFESVRVEDLEQHVFDLDHVCAAPAEEPYKKWLVRTLRSDTLEAAKKSVEEVLRGKKEGVSQPATPSSSSTHNLPSSSHSTPLTTREATTTRRKEKQPMPPKSSSEDEEEEEKEPTPPPRSAQKKKKRAEEDEESKRNKVPPVTPSTKPRAQCEYPEEEEFDEDIKPLKAKIATSHKCTLCKELVNYTLSNRQKHVRQKHMAGVDRAHEEVFRERLEKQTALAFPALASKWTQCALCFRSINSITGRTSHVSQHIHHNYLKCPFDPCIFSTNVQNTMQPHLVNCHNIQRGRADLGEEHADFLRKSMEFKSKVETMISLLFSVELIPSKGKGKKRGAGEDDDDDEEEVDLSQLKNNPPTKPTPPTRPTTQRRRDKSSSVSSDTSSSSEDEEEKKKKAKKKEEVKKEVKKSIDKSDGEEEEDSDEEMADAKSVGAASSHSTASITGASSHKSEVKSETPPDVETKKEEIKREEQPVTPRAGTTTTSSILPFGDAPVFFQPRKIALPEGDASHITFPSEHEEAEKRRREREGKMRGGGGGRG</sequence>
<feature type="non-terminal residue" evidence="3">
    <location>
        <position position="1"/>
    </location>
</feature>
<feature type="region of interest" description="Disordered" evidence="1">
    <location>
        <begin position="365"/>
        <end position="528"/>
    </location>
</feature>
<name>A0AAV5WTP7_9BILA</name>
<dbReference type="InterPro" id="IPR013083">
    <property type="entry name" value="Znf_RING/FYVE/PHD"/>
</dbReference>
<dbReference type="Proteomes" id="UP001432322">
    <property type="component" value="Unassembled WGS sequence"/>
</dbReference>
<feature type="domain" description="C2H2-type" evidence="2">
    <location>
        <begin position="297"/>
        <end position="322"/>
    </location>
</feature>
<dbReference type="Gene3D" id="3.30.40.10">
    <property type="entry name" value="Zinc/RING finger domain, C3HC4 (zinc finger)"/>
    <property type="match status" value="1"/>
</dbReference>
<gene>
    <name evidence="3" type="ORF">PFISCL1PPCAC_25698</name>
</gene>
<feature type="region of interest" description="Disordered" evidence="1">
    <location>
        <begin position="542"/>
        <end position="576"/>
    </location>
</feature>
<feature type="domain" description="C2H2-type" evidence="2">
    <location>
        <begin position="32"/>
        <end position="56"/>
    </location>
</feature>
<feature type="compositionally biased region" description="Low complexity" evidence="1">
    <location>
        <begin position="413"/>
        <end position="422"/>
    </location>
</feature>
<feature type="compositionally biased region" description="Basic and acidic residues" evidence="1">
    <location>
        <begin position="485"/>
        <end position="509"/>
    </location>
</feature>
<feature type="compositionally biased region" description="Basic and acidic residues" evidence="1">
    <location>
        <begin position="165"/>
        <end position="174"/>
    </location>
</feature>